<protein>
    <recommendedName>
        <fullName evidence="8">Aminomethyltransferase folate-binding domain-containing protein</fullName>
    </recommendedName>
</protein>
<evidence type="ECO:0000259" key="4">
    <source>
        <dbReference type="Pfam" id="PF01571"/>
    </source>
</evidence>
<evidence type="ECO:0000313" key="6">
    <source>
        <dbReference type="EnsemblMetazoa" id="AALFPA23_017964.P26347"/>
    </source>
</evidence>
<dbReference type="InterPro" id="IPR057460">
    <property type="entry name" value="CAF17_C"/>
</dbReference>
<dbReference type="NCBIfam" id="TIGR03317">
    <property type="entry name" value="ygfZ_signature"/>
    <property type="match status" value="1"/>
</dbReference>
<evidence type="ECO:0008006" key="8">
    <source>
        <dbReference type="Google" id="ProtNLM"/>
    </source>
</evidence>
<feature type="domain" description="CAF17 C-terminal" evidence="5">
    <location>
        <begin position="278"/>
        <end position="353"/>
    </location>
</feature>
<keyword evidence="7" id="KW-1185">Reference proteome</keyword>
<dbReference type="InterPro" id="IPR045179">
    <property type="entry name" value="YgfZ/GcvT"/>
</dbReference>
<dbReference type="InterPro" id="IPR027266">
    <property type="entry name" value="TrmE/GcvT-like"/>
</dbReference>
<dbReference type="InterPro" id="IPR017703">
    <property type="entry name" value="YgfZ/GCV_T_CS"/>
</dbReference>
<evidence type="ECO:0000256" key="2">
    <source>
        <dbReference type="ARBA" id="ARBA00022946"/>
    </source>
</evidence>
<sequence length="359" mass="40847">MLFSIKDIKYYCSIYRITMLCRNGLSRLQFILPRSGPVHSVHQKRLLGKVVLEPLESRSILAVQGSDAVPFLQGLITNDMNHVQRGSTSIYTMFLNTSGRVLYDSLIYRIDKDVGQNYFVECDTSVVKLLAKHLNLFRVRKKVEITKPDMKVWVAFTAQDNTEGQNETIALKESSNSNTLIYKDARLQELGYRLLADSSIDFKELKTLFCNETSLPNIKSYVEHRYVLGIGEGVCNLPPGKCFPLEANCDYLHGVSFHKGCYIGQELTARTYHTGVVRKRLMPLVFDHPVDCGVIPDDAEIKNKEGQLVGKLRGYNKAFGLGLLRVEKISSNQLLIVGDKYHCKTYKPNWWPKELSKKK</sequence>
<reference evidence="6" key="2">
    <citation type="submission" date="2025-05" db="UniProtKB">
        <authorList>
            <consortium name="EnsemblMetazoa"/>
        </authorList>
    </citation>
    <scope>IDENTIFICATION</scope>
    <source>
        <strain evidence="6">Foshan</strain>
    </source>
</reference>
<organism evidence="6 7">
    <name type="scientific">Aedes albopictus</name>
    <name type="common">Asian tiger mosquito</name>
    <name type="synonym">Stegomyia albopicta</name>
    <dbReference type="NCBI Taxonomy" id="7160"/>
    <lineage>
        <taxon>Eukaryota</taxon>
        <taxon>Metazoa</taxon>
        <taxon>Ecdysozoa</taxon>
        <taxon>Arthropoda</taxon>
        <taxon>Hexapoda</taxon>
        <taxon>Insecta</taxon>
        <taxon>Pterygota</taxon>
        <taxon>Neoptera</taxon>
        <taxon>Endopterygota</taxon>
        <taxon>Diptera</taxon>
        <taxon>Nematocera</taxon>
        <taxon>Culicoidea</taxon>
        <taxon>Culicidae</taxon>
        <taxon>Culicinae</taxon>
        <taxon>Aedini</taxon>
        <taxon>Aedes</taxon>
        <taxon>Stegomyia</taxon>
    </lineage>
</organism>
<dbReference type="PANTHER" id="PTHR22602">
    <property type="entry name" value="TRANSFERASE CAF17, MITOCHONDRIAL-RELATED"/>
    <property type="match status" value="1"/>
</dbReference>
<evidence type="ECO:0000259" key="5">
    <source>
        <dbReference type="Pfam" id="PF25455"/>
    </source>
</evidence>
<dbReference type="PANTHER" id="PTHR22602:SF0">
    <property type="entry name" value="TRANSFERASE CAF17, MITOCHONDRIAL-RELATED"/>
    <property type="match status" value="1"/>
</dbReference>
<feature type="domain" description="GCVT N-terminal" evidence="4">
    <location>
        <begin position="61"/>
        <end position="147"/>
    </location>
</feature>
<keyword evidence="2" id="KW-0809">Transit peptide</keyword>
<dbReference type="Proteomes" id="UP000069940">
    <property type="component" value="Unassembled WGS sequence"/>
</dbReference>
<keyword evidence="3" id="KW-0496">Mitochondrion</keyword>
<comment type="subcellular location">
    <subcellularLocation>
        <location evidence="1">Mitochondrion</location>
    </subcellularLocation>
</comment>
<dbReference type="Gene3D" id="3.30.1360.120">
    <property type="entry name" value="Probable tRNA modification gtpase trme, domain 1"/>
    <property type="match status" value="1"/>
</dbReference>
<dbReference type="SUPFAM" id="SSF103025">
    <property type="entry name" value="Folate-binding domain"/>
    <property type="match status" value="1"/>
</dbReference>
<dbReference type="RefSeq" id="XP_019558740.3">
    <property type="nucleotide sequence ID" value="XM_019703195.3"/>
</dbReference>
<accession>A0ABM1ZFG8</accession>
<dbReference type="EnsemblMetazoa" id="AALFPA23_017964.R26347">
    <property type="protein sequence ID" value="AALFPA23_017964.P26347"/>
    <property type="gene ID" value="AALFPA23_017964"/>
</dbReference>
<dbReference type="GeneID" id="109427619"/>
<reference evidence="7" key="1">
    <citation type="journal article" date="2015" name="Proc. Natl. Acad. Sci. U.S.A.">
        <title>Genome sequence of the Asian Tiger mosquito, Aedes albopictus, reveals insights into its biology, genetics, and evolution.</title>
        <authorList>
            <person name="Chen X.G."/>
            <person name="Jiang X."/>
            <person name="Gu J."/>
            <person name="Xu M."/>
            <person name="Wu Y."/>
            <person name="Deng Y."/>
            <person name="Zhang C."/>
            <person name="Bonizzoni M."/>
            <person name="Dermauw W."/>
            <person name="Vontas J."/>
            <person name="Armbruster P."/>
            <person name="Huang X."/>
            <person name="Yang Y."/>
            <person name="Zhang H."/>
            <person name="He W."/>
            <person name="Peng H."/>
            <person name="Liu Y."/>
            <person name="Wu K."/>
            <person name="Chen J."/>
            <person name="Lirakis M."/>
            <person name="Topalis P."/>
            <person name="Van Leeuwen T."/>
            <person name="Hall A.B."/>
            <person name="Jiang X."/>
            <person name="Thorpe C."/>
            <person name="Mueller R.L."/>
            <person name="Sun C."/>
            <person name="Waterhouse R.M."/>
            <person name="Yan G."/>
            <person name="Tu Z.J."/>
            <person name="Fang X."/>
            <person name="James A.A."/>
        </authorList>
    </citation>
    <scope>NUCLEOTIDE SEQUENCE [LARGE SCALE GENOMIC DNA]</scope>
    <source>
        <strain evidence="7">Foshan</strain>
    </source>
</reference>
<name>A0ABM1ZFG8_AEDAL</name>
<evidence type="ECO:0000256" key="3">
    <source>
        <dbReference type="ARBA" id="ARBA00023128"/>
    </source>
</evidence>
<dbReference type="InterPro" id="IPR006222">
    <property type="entry name" value="GCVT_N"/>
</dbReference>
<proteinExistence type="predicted"/>
<evidence type="ECO:0000313" key="7">
    <source>
        <dbReference type="Proteomes" id="UP000069940"/>
    </source>
</evidence>
<dbReference type="Pfam" id="PF25455">
    <property type="entry name" value="Beta-barrel_CAF17_C"/>
    <property type="match status" value="1"/>
</dbReference>
<dbReference type="Pfam" id="PF01571">
    <property type="entry name" value="GCV_T"/>
    <property type="match status" value="1"/>
</dbReference>
<evidence type="ECO:0000256" key="1">
    <source>
        <dbReference type="ARBA" id="ARBA00004173"/>
    </source>
</evidence>